<dbReference type="CDD" id="cd01427">
    <property type="entry name" value="HAD_like"/>
    <property type="match status" value="1"/>
</dbReference>
<evidence type="ECO:0000313" key="1">
    <source>
        <dbReference type="EMBL" id="MFD0683270.1"/>
    </source>
</evidence>
<dbReference type="EMBL" id="JBHTGP010000001">
    <property type="protein sequence ID" value="MFD0683270.1"/>
    <property type="molecule type" value="Genomic_DNA"/>
</dbReference>
<accession>A0ABW2XC73</accession>
<keyword evidence="2" id="KW-1185">Reference proteome</keyword>
<dbReference type="SUPFAM" id="SSF56784">
    <property type="entry name" value="HAD-like"/>
    <property type="match status" value="1"/>
</dbReference>
<dbReference type="GO" id="GO:0016787">
    <property type="term" value="F:hydrolase activity"/>
    <property type="evidence" value="ECO:0007669"/>
    <property type="project" value="UniProtKB-KW"/>
</dbReference>
<reference evidence="2" key="1">
    <citation type="journal article" date="2019" name="Int. J. Syst. Evol. Microbiol.">
        <title>The Global Catalogue of Microorganisms (GCM) 10K type strain sequencing project: providing services to taxonomists for standard genome sequencing and annotation.</title>
        <authorList>
            <consortium name="The Broad Institute Genomics Platform"/>
            <consortium name="The Broad Institute Genome Sequencing Center for Infectious Disease"/>
            <person name="Wu L."/>
            <person name="Ma J."/>
        </authorList>
    </citation>
    <scope>NUCLEOTIDE SEQUENCE [LARGE SCALE GENOMIC DNA]</scope>
    <source>
        <strain evidence="2">JCM 9371</strain>
    </source>
</reference>
<keyword evidence="1" id="KW-0378">Hydrolase</keyword>
<dbReference type="RefSeq" id="WP_165502942.1">
    <property type="nucleotide sequence ID" value="NZ_CAACUY010000066.1"/>
</dbReference>
<dbReference type="SFLD" id="SFLDG01129">
    <property type="entry name" value="C1.5:_HAD__Beta-PGM__Phosphata"/>
    <property type="match status" value="1"/>
</dbReference>
<proteinExistence type="predicted"/>
<sequence length="217" mass="24543">MKKLFVWDLHGTLEQGNHRAVIDISNHVLAAYGHAERFSHADSITLYGKKWFEYFTWLLGEDEYVRAMELQEACFELSESNPNMQCDGIEPTPHAAEVLAAIQARHDQILLSNTRPATLSIFLKVLRLERFFPEGTAFAVDQHTRDARRTKADVLTEYLRGARDYDEIVVVGDSPSDMGLTAISGGTGYLFTHPGFVFRECEATHRIRDLRAVLSAL</sequence>
<organism evidence="1 2">
    <name type="scientific">Actinomadura fibrosa</name>
    <dbReference type="NCBI Taxonomy" id="111802"/>
    <lineage>
        <taxon>Bacteria</taxon>
        <taxon>Bacillati</taxon>
        <taxon>Actinomycetota</taxon>
        <taxon>Actinomycetes</taxon>
        <taxon>Streptosporangiales</taxon>
        <taxon>Thermomonosporaceae</taxon>
        <taxon>Actinomadura</taxon>
    </lineage>
</organism>
<comment type="caution">
    <text evidence="1">The sequence shown here is derived from an EMBL/GenBank/DDBJ whole genome shotgun (WGS) entry which is preliminary data.</text>
</comment>
<gene>
    <name evidence="1" type="ORF">ACFQZM_02075</name>
</gene>
<dbReference type="SFLD" id="SFLDS00003">
    <property type="entry name" value="Haloacid_Dehalogenase"/>
    <property type="match status" value="1"/>
</dbReference>
<dbReference type="EC" id="3.-.-.-" evidence="1"/>
<dbReference type="Gene3D" id="1.10.150.240">
    <property type="entry name" value="Putative phosphatase, domain 2"/>
    <property type="match status" value="1"/>
</dbReference>
<dbReference type="InterPro" id="IPR023198">
    <property type="entry name" value="PGP-like_dom2"/>
</dbReference>
<protein>
    <submittedName>
        <fullName evidence="1">HAD family hydrolase</fullName>
        <ecNumber evidence="1">3.-.-.-</ecNumber>
    </submittedName>
</protein>
<dbReference type="InterPro" id="IPR023214">
    <property type="entry name" value="HAD_sf"/>
</dbReference>
<dbReference type="Pfam" id="PF00702">
    <property type="entry name" value="Hydrolase"/>
    <property type="match status" value="1"/>
</dbReference>
<dbReference type="InterPro" id="IPR036412">
    <property type="entry name" value="HAD-like_sf"/>
</dbReference>
<dbReference type="Proteomes" id="UP001597063">
    <property type="component" value="Unassembled WGS sequence"/>
</dbReference>
<evidence type="ECO:0000313" key="2">
    <source>
        <dbReference type="Proteomes" id="UP001597063"/>
    </source>
</evidence>
<name>A0ABW2XC73_9ACTN</name>
<dbReference type="Gene3D" id="3.40.50.1000">
    <property type="entry name" value="HAD superfamily/HAD-like"/>
    <property type="match status" value="1"/>
</dbReference>